<organism evidence="4 5">
    <name type="scientific">Sphaerochaeta halotolerans</name>
    <dbReference type="NCBI Taxonomy" id="2293840"/>
    <lineage>
        <taxon>Bacteria</taxon>
        <taxon>Pseudomonadati</taxon>
        <taxon>Spirochaetota</taxon>
        <taxon>Spirochaetia</taxon>
        <taxon>Spirochaetales</taxon>
        <taxon>Sphaerochaetaceae</taxon>
        <taxon>Sphaerochaeta</taxon>
    </lineage>
</organism>
<evidence type="ECO:0000313" key="5">
    <source>
        <dbReference type="Proteomes" id="UP000264002"/>
    </source>
</evidence>
<dbReference type="InterPro" id="IPR017871">
    <property type="entry name" value="ABC_transporter-like_CS"/>
</dbReference>
<dbReference type="PROSITE" id="PS50893">
    <property type="entry name" value="ABC_TRANSPORTER_2"/>
    <property type="match status" value="2"/>
</dbReference>
<dbReference type="RefSeq" id="WP_117329693.1">
    <property type="nucleotide sequence ID" value="NZ_QUWK01000004.1"/>
</dbReference>
<dbReference type="InterPro" id="IPR003439">
    <property type="entry name" value="ABC_transporter-like_ATP-bd"/>
</dbReference>
<feature type="domain" description="ABC transporter" evidence="3">
    <location>
        <begin position="264"/>
        <end position="509"/>
    </location>
</feature>
<dbReference type="PROSITE" id="PS00211">
    <property type="entry name" value="ABC_TRANSPORTER_1"/>
    <property type="match status" value="1"/>
</dbReference>
<comment type="caution">
    <text evidence="4">The sequence shown here is derived from an EMBL/GenBank/DDBJ whole genome shotgun (WGS) entry which is preliminary data.</text>
</comment>
<reference evidence="4 5" key="2">
    <citation type="submission" date="2018-09" db="EMBL/GenBank/DDBJ databases">
        <title>Genome of Sphaerochaeta halotolerans strain 4-11.</title>
        <authorList>
            <person name="Nazina T.N."/>
            <person name="Sokolova D.S."/>
        </authorList>
    </citation>
    <scope>NUCLEOTIDE SEQUENCE [LARGE SCALE GENOMIC DNA]</scope>
    <source>
        <strain evidence="4 5">4-11</strain>
    </source>
</reference>
<dbReference type="Gene3D" id="3.40.50.300">
    <property type="entry name" value="P-loop containing nucleotide triphosphate hydrolases"/>
    <property type="match status" value="2"/>
</dbReference>
<dbReference type="OrthoDB" id="9771863at2"/>
<dbReference type="GO" id="GO:0016887">
    <property type="term" value="F:ATP hydrolysis activity"/>
    <property type="evidence" value="ECO:0007669"/>
    <property type="project" value="InterPro"/>
</dbReference>
<dbReference type="Proteomes" id="UP000264002">
    <property type="component" value="Unassembled WGS sequence"/>
</dbReference>
<evidence type="ECO:0000313" key="4">
    <source>
        <dbReference type="EMBL" id="RFU95283.1"/>
    </source>
</evidence>
<dbReference type="InterPro" id="IPR027417">
    <property type="entry name" value="P-loop_NTPase"/>
</dbReference>
<dbReference type="SMART" id="SM00382">
    <property type="entry name" value="AAA"/>
    <property type="match status" value="1"/>
</dbReference>
<keyword evidence="1" id="KW-0547">Nucleotide-binding</keyword>
<dbReference type="InterPro" id="IPR050107">
    <property type="entry name" value="ABC_carbohydrate_import_ATPase"/>
</dbReference>
<dbReference type="InterPro" id="IPR003593">
    <property type="entry name" value="AAA+_ATPase"/>
</dbReference>
<feature type="domain" description="ABC transporter" evidence="3">
    <location>
        <begin position="12"/>
        <end position="246"/>
    </location>
</feature>
<gene>
    <name evidence="4" type="ORF">DYP60_04500</name>
</gene>
<dbReference type="PANTHER" id="PTHR43790:SF4">
    <property type="entry name" value="GUANOSINE IMPORT ATP-BINDING PROTEIN NUPO"/>
    <property type="match status" value="1"/>
</dbReference>
<sequence>MSELTTDETPVVRMVNITKHFPGVLANDQVNLTLHRGEILALLGENGAGKSTLMNMLVGLYQADSGEIYVKGKLAEINSPQDSMALGIGMIHQEFMLVGNMSVAENIVLGMKDLPFVPPMAEIHEKITELSKRYGLQVYPDKIIQDLSVGEQQRVEILKLLYRGADILILDEPTAVLTPGEARDLNEILKKMLTEGKSAIFITHKMDEVMEFSHTVQVLRRGKSVSVCPTKSIKRVQDLANMMVGRDILFSLERGPYNPGDIKVEVKDLLVLPVGGGKPILDNISFSIRGGEILGIAGVAGNGQQQLTEAITGLLKVNGGTIFLNGKDMTNKTPLQVIKAGVSHIPADRGSMGVVGDMSVGDNLSMKKYRTAELSSHNIIKRGLVRKFADHLIELFTIKTPNQDTSVKFLSGGNIQKTILAREIDACGGILIAVYPSRGLDVGATEAVRQNLIKQRDKGCAVLLVSEELEELLMVADKIAVMFEGRIMDIVDAKDAKTEELGMLMAGVERRDI</sequence>
<dbReference type="EMBL" id="QUWK01000004">
    <property type="protein sequence ID" value="RFU95283.1"/>
    <property type="molecule type" value="Genomic_DNA"/>
</dbReference>
<evidence type="ECO:0000256" key="1">
    <source>
        <dbReference type="ARBA" id="ARBA00022741"/>
    </source>
</evidence>
<dbReference type="CDD" id="cd03215">
    <property type="entry name" value="ABC_Carb_Monos_II"/>
    <property type="match status" value="1"/>
</dbReference>
<accession>A0A372MIM5</accession>
<dbReference type="SUPFAM" id="SSF52540">
    <property type="entry name" value="P-loop containing nucleoside triphosphate hydrolases"/>
    <property type="match status" value="2"/>
</dbReference>
<dbReference type="AlphaFoldDB" id="A0A372MIM5"/>
<proteinExistence type="predicted"/>
<dbReference type="PANTHER" id="PTHR43790">
    <property type="entry name" value="CARBOHYDRATE TRANSPORT ATP-BINDING PROTEIN MG119-RELATED"/>
    <property type="match status" value="1"/>
</dbReference>
<dbReference type="CDD" id="cd03216">
    <property type="entry name" value="ABC_Carb_Monos_I"/>
    <property type="match status" value="1"/>
</dbReference>
<evidence type="ECO:0000259" key="3">
    <source>
        <dbReference type="PROSITE" id="PS50893"/>
    </source>
</evidence>
<keyword evidence="5" id="KW-1185">Reference proteome</keyword>
<name>A0A372MIM5_9SPIR</name>
<dbReference type="Pfam" id="PF00005">
    <property type="entry name" value="ABC_tran"/>
    <property type="match status" value="2"/>
</dbReference>
<dbReference type="GO" id="GO:0005524">
    <property type="term" value="F:ATP binding"/>
    <property type="evidence" value="ECO:0007669"/>
    <property type="project" value="UniProtKB-KW"/>
</dbReference>
<evidence type="ECO:0000256" key="2">
    <source>
        <dbReference type="ARBA" id="ARBA00022840"/>
    </source>
</evidence>
<protein>
    <submittedName>
        <fullName evidence="4">ABC transporter ATP-binding protein</fullName>
    </submittedName>
</protein>
<keyword evidence="2 4" id="KW-0067">ATP-binding</keyword>
<reference evidence="5" key="1">
    <citation type="submission" date="2018-08" db="EMBL/GenBank/DDBJ databases">
        <authorList>
            <person name="Grouzdev D.S."/>
            <person name="Krutkina M.S."/>
        </authorList>
    </citation>
    <scope>NUCLEOTIDE SEQUENCE [LARGE SCALE GENOMIC DNA]</scope>
    <source>
        <strain evidence="5">4-11</strain>
    </source>
</reference>